<feature type="region of interest" description="Disordered" evidence="1">
    <location>
        <begin position="21"/>
        <end position="43"/>
    </location>
</feature>
<feature type="domain" description="Excalibur calcium-binding" evidence="2">
    <location>
        <begin position="6"/>
        <end position="43"/>
    </location>
</feature>
<dbReference type="SMART" id="SM00894">
    <property type="entry name" value="Excalibur"/>
    <property type="match status" value="1"/>
</dbReference>
<protein>
    <submittedName>
        <fullName evidence="3">Excalibur calcium-binding domain-containing protein</fullName>
    </submittedName>
</protein>
<dbReference type="AlphaFoldDB" id="A0A928Z611"/>
<dbReference type="EMBL" id="JADEXQ010000076">
    <property type="protein sequence ID" value="MBE9031805.1"/>
    <property type="molecule type" value="Genomic_DNA"/>
</dbReference>
<evidence type="ECO:0000256" key="1">
    <source>
        <dbReference type="SAM" id="MobiDB-lite"/>
    </source>
</evidence>
<proteinExistence type="predicted"/>
<reference evidence="3" key="1">
    <citation type="submission" date="2020-10" db="EMBL/GenBank/DDBJ databases">
        <authorList>
            <person name="Castelo-Branco R."/>
            <person name="Eusebio N."/>
            <person name="Adriana R."/>
            <person name="Vieira A."/>
            <person name="Brugerolle De Fraissinette N."/>
            <person name="Rezende De Castro R."/>
            <person name="Schneider M.P."/>
            <person name="Vasconcelos V."/>
            <person name="Leao P.N."/>
        </authorList>
    </citation>
    <scope>NUCLEOTIDE SEQUENCE</scope>
    <source>
        <strain evidence="3">LEGE 11480</strain>
    </source>
</reference>
<evidence type="ECO:0000259" key="2">
    <source>
        <dbReference type="SMART" id="SM00894"/>
    </source>
</evidence>
<gene>
    <name evidence="3" type="ORF">IQ266_18890</name>
</gene>
<evidence type="ECO:0000313" key="4">
    <source>
        <dbReference type="Proteomes" id="UP000625316"/>
    </source>
</evidence>
<evidence type="ECO:0000313" key="3">
    <source>
        <dbReference type="EMBL" id="MBE9031805.1"/>
    </source>
</evidence>
<sequence>MSTQGYVAGTCKELRRMGLSRFTPGDTNYTRGRDRDNDGIACE</sequence>
<comment type="caution">
    <text evidence="3">The sequence shown here is derived from an EMBL/GenBank/DDBJ whole genome shotgun (WGS) entry which is preliminary data.</text>
</comment>
<name>A0A928Z611_9CYAN</name>
<keyword evidence="4" id="KW-1185">Reference proteome</keyword>
<accession>A0A928Z611</accession>
<feature type="compositionally biased region" description="Basic and acidic residues" evidence="1">
    <location>
        <begin position="31"/>
        <end position="43"/>
    </location>
</feature>
<dbReference type="InterPro" id="IPR008613">
    <property type="entry name" value="Excalibur_Ca-bd_domain"/>
</dbReference>
<dbReference type="Pfam" id="PF05901">
    <property type="entry name" value="Excalibur"/>
    <property type="match status" value="1"/>
</dbReference>
<dbReference type="Proteomes" id="UP000625316">
    <property type="component" value="Unassembled WGS sequence"/>
</dbReference>
<organism evidence="3 4">
    <name type="scientific">Romeriopsis navalis LEGE 11480</name>
    <dbReference type="NCBI Taxonomy" id="2777977"/>
    <lineage>
        <taxon>Bacteria</taxon>
        <taxon>Bacillati</taxon>
        <taxon>Cyanobacteriota</taxon>
        <taxon>Cyanophyceae</taxon>
        <taxon>Leptolyngbyales</taxon>
        <taxon>Leptolyngbyaceae</taxon>
        <taxon>Romeriopsis</taxon>
        <taxon>Romeriopsis navalis</taxon>
    </lineage>
</organism>